<evidence type="ECO:0000313" key="4">
    <source>
        <dbReference type="EMBL" id="PLW40942.1"/>
    </source>
</evidence>
<dbReference type="InterPro" id="IPR006966">
    <property type="entry name" value="Peroxin-3"/>
</dbReference>
<keyword evidence="6" id="KW-1185">Reference proteome</keyword>
<dbReference type="GO" id="GO:0030674">
    <property type="term" value="F:protein-macromolecule adaptor activity"/>
    <property type="evidence" value="ECO:0007669"/>
    <property type="project" value="TreeGrafter"/>
</dbReference>
<dbReference type="PANTHER" id="PTHR28080">
    <property type="entry name" value="PEROXISOMAL BIOGENESIS FACTOR 3"/>
    <property type="match status" value="1"/>
</dbReference>
<dbReference type="EMBL" id="PGCI01000010">
    <property type="protein sequence ID" value="PLW50530.1"/>
    <property type="molecule type" value="Genomic_DNA"/>
</dbReference>
<gene>
    <name evidence="4" type="ORF">PCANC_13852</name>
    <name evidence="5" type="ORF">PCASD_01377</name>
    <name evidence="3" type="ORF">PCASD_06167</name>
</gene>
<protein>
    <recommendedName>
        <fullName evidence="8">Peroxin-3</fullName>
    </recommendedName>
</protein>
<evidence type="ECO:0000313" key="5">
    <source>
        <dbReference type="EMBL" id="PLW50530.1"/>
    </source>
</evidence>
<proteinExistence type="predicted"/>
<evidence type="ECO:0000256" key="1">
    <source>
        <dbReference type="SAM" id="MobiDB-lite"/>
    </source>
</evidence>
<feature type="compositionally biased region" description="Low complexity" evidence="1">
    <location>
        <begin position="122"/>
        <end position="132"/>
    </location>
</feature>
<evidence type="ECO:0000256" key="2">
    <source>
        <dbReference type="SAM" id="Phobius"/>
    </source>
</evidence>
<evidence type="ECO:0000313" key="7">
    <source>
        <dbReference type="Proteomes" id="UP000235392"/>
    </source>
</evidence>
<reference evidence="6 7" key="1">
    <citation type="submission" date="2017-11" db="EMBL/GenBank/DDBJ databases">
        <title>De novo assembly and phasing of dikaryotic genomes from two isolates of Puccinia coronata f. sp. avenae, the causal agent of oat crown rust.</title>
        <authorList>
            <person name="Miller M.E."/>
            <person name="Zhang Y."/>
            <person name="Omidvar V."/>
            <person name="Sperschneider J."/>
            <person name="Schwessinger B."/>
            <person name="Raley C."/>
            <person name="Palmer J.M."/>
            <person name="Garnica D."/>
            <person name="Upadhyaya N."/>
            <person name="Rathjen J."/>
            <person name="Taylor J.M."/>
            <person name="Park R.F."/>
            <person name="Dodds P.N."/>
            <person name="Hirsch C.D."/>
            <person name="Kianian S.F."/>
            <person name="Figueroa M."/>
        </authorList>
    </citation>
    <scope>NUCLEOTIDE SEQUENCE [LARGE SCALE GENOMIC DNA]</scope>
    <source>
        <strain evidence="4">12NC29</strain>
        <strain evidence="3">12SD80</strain>
    </source>
</reference>
<dbReference type="STRING" id="200324.A0A2N5UT48"/>
<dbReference type="GO" id="GO:0005778">
    <property type="term" value="C:peroxisomal membrane"/>
    <property type="evidence" value="ECO:0007669"/>
    <property type="project" value="InterPro"/>
</dbReference>
<comment type="caution">
    <text evidence="4">The sequence shown here is derived from an EMBL/GenBank/DDBJ whole genome shotgun (WGS) entry which is preliminary data.</text>
</comment>
<keyword evidence="2" id="KW-0472">Membrane</keyword>
<keyword evidence="2" id="KW-0812">Transmembrane</keyword>
<evidence type="ECO:0000313" key="6">
    <source>
        <dbReference type="Proteomes" id="UP000235388"/>
    </source>
</evidence>
<keyword evidence="2" id="KW-1133">Transmembrane helix</keyword>
<evidence type="ECO:0000313" key="3">
    <source>
        <dbReference type="EMBL" id="PLW24612.1"/>
    </source>
</evidence>
<name>A0A2N5UT48_9BASI</name>
<sequence length="498" mass="56714">MIQYLARFVQRTRRPITILVSVVGGGYLAVSYLRSKLDVMQDSLTRTRWYTENLRRRFEQNQQDCSFTVLALIPTLGKQVIQVMNVERLAELLNHTKSRQPQTTKPPIPPSETPDHNDNDNNHNNTHTIENTNPDHHLNNNTAIKNPVITIDHNVQDEKSSNSAAPATQDLSDLLVRPDGSRIQKRSEIWREMMIVSFSRLFTCLYGLTLLTLQTHLQLGLLGRDSYLSSIVSNENLDRESDFVGDERLDRLYEEQSDDNPLNSLTERRYLTFSYWYLHQGWLVLSERTRKAVEDILSSRNLKDLVSVSDLQEIFDLIRKSVELESDGTEFKFTPILLPTNSPDELQTLKLGGMPTEECEVDGRLRALLDETQDFIDCPDFRLVLSSAMARIVDLSISNIARNASLDRSDISPPREISALARFHQIDSDDPSLSQEPAQTTARIVDILPVISKESLSILNVIPNEYIETICETPELKEFSSVIYTTFDSLAQSESAMT</sequence>
<feature type="region of interest" description="Disordered" evidence="1">
    <location>
        <begin position="94"/>
        <end position="141"/>
    </location>
</feature>
<dbReference type="Pfam" id="PF04882">
    <property type="entry name" value="Peroxin-3"/>
    <property type="match status" value="1"/>
</dbReference>
<accession>A0A2N5UT48</accession>
<dbReference type="EMBL" id="PGCI01000606">
    <property type="protein sequence ID" value="PLW24612.1"/>
    <property type="molecule type" value="Genomic_DNA"/>
</dbReference>
<dbReference type="PANTHER" id="PTHR28080:SF1">
    <property type="entry name" value="PEROXISOMAL BIOGENESIS FACTOR 3"/>
    <property type="match status" value="1"/>
</dbReference>
<dbReference type="Proteomes" id="UP000235392">
    <property type="component" value="Unassembled WGS sequence"/>
</dbReference>
<dbReference type="EMBL" id="PGCJ01000175">
    <property type="protein sequence ID" value="PLW40942.1"/>
    <property type="molecule type" value="Genomic_DNA"/>
</dbReference>
<organism evidence="4 6">
    <name type="scientific">Puccinia coronata f. sp. avenae</name>
    <dbReference type="NCBI Taxonomy" id="200324"/>
    <lineage>
        <taxon>Eukaryota</taxon>
        <taxon>Fungi</taxon>
        <taxon>Dikarya</taxon>
        <taxon>Basidiomycota</taxon>
        <taxon>Pucciniomycotina</taxon>
        <taxon>Pucciniomycetes</taxon>
        <taxon>Pucciniales</taxon>
        <taxon>Pucciniaceae</taxon>
        <taxon>Puccinia</taxon>
    </lineage>
</organism>
<dbReference type="OrthoDB" id="45930at2759"/>
<dbReference type="Proteomes" id="UP000235388">
    <property type="component" value="Unassembled WGS sequence"/>
</dbReference>
<evidence type="ECO:0008006" key="8">
    <source>
        <dbReference type="Google" id="ProtNLM"/>
    </source>
</evidence>
<dbReference type="GO" id="GO:0045046">
    <property type="term" value="P:protein import into peroxisome membrane"/>
    <property type="evidence" value="ECO:0007669"/>
    <property type="project" value="TreeGrafter"/>
</dbReference>
<feature type="transmembrane region" description="Helical" evidence="2">
    <location>
        <begin position="15"/>
        <end position="33"/>
    </location>
</feature>
<dbReference type="AlphaFoldDB" id="A0A2N5UT48"/>